<dbReference type="OrthoDB" id="311289at2759"/>
<dbReference type="PANTHER" id="PTHR45641:SF19">
    <property type="entry name" value="NEPHROCYSTIN-3"/>
    <property type="match status" value="1"/>
</dbReference>
<dbReference type="EMBL" id="MPUH01000204">
    <property type="protein sequence ID" value="OMJ86506.1"/>
    <property type="molecule type" value="Genomic_DNA"/>
</dbReference>
<organism evidence="3 4">
    <name type="scientific">Stentor coeruleus</name>
    <dbReference type="NCBI Taxonomy" id="5963"/>
    <lineage>
        <taxon>Eukaryota</taxon>
        <taxon>Sar</taxon>
        <taxon>Alveolata</taxon>
        <taxon>Ciliophora</taxon>
        <taxon>Postciliodesmatophora</taxon>
        <taxon>Heterotrichea</taxon>
        <taxon>Heterotrichida</taxon>
        <taxon>Stentoridae</taxon>
        <taxon>Stentor</taxon>
    </lineage>
</organism>
<comment type="caution">
    <text evidence="3">The sequence shown here is derived from an EMBL/GenBank/DDBJ whole genome shotgun (WGS) entry which is preliminary data.</text>
</comment>
<dbReference type="Pfam" id="PF13181">
    <property type="entry name" value="TPR_8"/>
    <property type="match status" value="1"/>
</dbReference>
<sequence length="198" mass="22463">MACCSNLALLYKTTGKYEEAISIYEPLEELYMKTLGPYHKATIILKHNLAATYKSRGSPDLAIQLLSPLPPISSDSLQSYVLKASCFKDLNDLENAKLVIQEADEYITKTYGKGNVISVNLLNCKGLIHKNAKEFEDAEKCFKEALEIRLGMNGEKHPETIIIRHNLGEMYNAWGKKDQAEEYLMKNIQIMQDEIKNK</sequence>
<keyword evidence="1" id="KW-0677">Repeat</keyword>
<accession>A0A1R2CBY7</accession>
<evidence type="ECO:0000256" key="1">
    <source>
        <dbReference type="ARBA" id="ARBA00022737"/>
    </source>
</evidence>
<dbReference type="SUPFAM" id="SSF48452">
    <property type="entry name" value="TPR-like"/>
    <property type="match status" value="1"/>
</dbReference>
<dbReference type="Pfam" id="PF13424">
    <property type="entry name" value="TPR_12"/>
    <property type="match status" value="2"/>
</dbReference>
<keyword evidence="2" id="KW-0802">TPR repeat</keyword>
<keyword evidence="4" id="KW-1185">Reference proteome</keyword>
<dbReference type="Proteomes" id="UP000187209">
    <property type="component" value="Unassembled WGS sequence"/>
</dbReference>
<dbReference type="Gene3D" id="1.25.40.10">
    <property type="entry name" value="Tetratricopeptide repeat domain"/>
    <property type="match status" value="2"/>
</dbReference>
<evidence type="ECO:0000313" key="3">
    <source>
        <dbReference type="EMBL" id="OMJ86506.1"/>
    </source>
</evidence>
<gene>
    <name evidence="3" type="ORF">SteCoe_12000</name>
</gene>
<dbReference type="InterPro" id="IPR019734">
    <property type="entry name" value="TPR_rpt"/>
</dbReference>
<evidence type="ECO:0000313" key="4">
    <source>
        <dbReference type="Proteomes" id="UP000187209"/>
    </source>
</evidence>
<dbReference type="SMART" id="SM00028">
    <property type="entry name" value="TPR"/>
    <property type="match status" value="3"/>
</dbReference>
<proteinExistence type="predicted"/>
<reference evidence="3 4" key="1">
    <citation type="submission" date="2016-11" db="EMBL/GenBank/DDBJ databases">
        <title>The macronuclear genome of Stentor coeruleus: a giant cell with tiny introns.</title>
        <authorList>
            <person name="Slabodnick M."/>
            <person name="Ruby J.G."/>
            <person name="Reiff S.B."/>
            <person name="Swart E.C."/>
            <person name="Gosai S."/>
            <person name="Prabakaran S."/>
            <person name="Witkowska E."/>
            <person name="Larue G.E."/>
            <person name="Fisher S."/>
            <person name="Freeman R.M."/>
            <person name="Gunawardena J."/>
            <person name="Chu W."/>
            <person name="Stover N.A."/>
            <person name="Gregory B.D."/>
            <person name="Nowacki M."/>
            <person name="Derisi J."/>
            <person name="Roy S.W."/>
            <person name="Marshall W.F."/>
            <person name="Sood P."/>
        </authorList>
    </citation>
    <scope>NUCLEOTIDE SEQUENCE [LARGE SCALE GENOMIC DNA]</scope>
    <source>
        <strain evidence="3">WM001</strain>
    </source>
</reference>
<dbReference type="AlphaFoldDB" id="A0A1R2CBY7"/>
<protein>
    <submittedName>
        <fullName evidence="3">Uncharacterized protein</fullName>
    </submittedName>
</protein>
<evidence type="ECO:0000256" key="2">
    <source>
        <dbReference type="ARBA" id="ARBA00022803"/>
    </source>
</evidence>
<dbReference type="PANTHER" id="PTHR45641">
    <property type="entry name" value="TETRATRICOPEPTIDE REPEAT PROTEIN (AFU_ORTHOLOGUE AFUA_6G03870)"/>
    <property type="match status" value="1"/>
</dbReference>
<name>A0A1R2CBY7_9CILI</name>
<dbReference type="InterPro" id="IPR011990">
    <property type="entry name" value="TPR-like_helical_dom_sf"/>
</dbReference>